<feature type="region of interest" description="Disordered" evidence="1">
    <location>
        <begin position="254"/>
        <end position="280"/>
    </location>
</feature>
<reference evidence="2 4" key="1">
    <citation type="journal article" date="2011" name="Science">
        <title>Comparative functional genomics of the fission yeasts.</title>
        <authorList>
            <person name="Rhind N."/>
            <person name="Chen Z."/>
            <person name="Yassour M."/>
            <person name="Thompson D.A."/>
            <person name="Haas B.J."/>
            <person name="Habib N."/>
            <person name="Wapinski I."/>
            <person name="Roy S."/>
            <person name="Lin M.F."/>
            <person name="Heiman D.I."/>
            <person name="Young S.K."/>
            <person name="Furuya K."/>
            <person name="Guo Y."/>
            <person name="Pidoux A."/>
            <person name="Chen H.M."/>
            <person name="Robbertse B."/>
            <person name="Goldberg J.M."/>
            <person name="Aoki K."/>
            <person name="Bayne E.H."/>
            <person name="Berlin A.M."/>
            <person name="Desjardins C.A."/>
            <person name="Dobbs E."/>
            <person name="Dukaj L."/>
            <person name="Fan L."/>
            <person name="FitzGerald M.G."/>
            <person name="French C."/>
            <person name="Gujja S."/>
            <person name="Hansen K."/>
            <person name="Keifenheim D."/>
            <person name="Levin J.Z."/>
            <person name="Mosher R.A."/>
            <person name="Mueller C.A."/>
            <person name="Pfiffner J."/>
            <person name="Priest M."/>
            <person name="Russ C."/>
            <person name="Smialowska A."/>
            <person name="Swoboda P."/>
            <person name="Sykes S.M."/>
            <person name="Vaughn M."/>
            <person name="Vengrova S."/>
            <person name="Yoder R."/>
            <person name="Zeng Q."/>
            <person name="Allshire R."/>
            <person name="Baulcombe D."/>
            <person name="Birren B.W."/>
            <person name="Brown W."/>
            <person name="Ekwall K."/>
            <person name="Kellis M."/>
            <person name="Leatherwood J."/>
            <person name="Levin H."/>
            <person name="Margalit H."/>
            <person name="Martienssen R."/>
            <person name="Nieduszynski C.A."/>
            <person name="Spatafora J.W."/>
            <person name="Friedman N."/>
            <person name="Dalgaard J.Z."/>
            <person name="Baumann P."/>
            <person name="Niki H."/>
            <person name="Regev A."/>
            <person name="Nusbaum C."/>
        </authorList>
    </citation>
    <scope>NUCLEOTIDE SEQUENCE [LARGE SCALE GENOMIC DNA]</scope>
    <source>
        <strain evidence="4">yFS275 / FY16936</strain>
    </source>
</reference>
<dbReference type="Pfam" id="PF09462">
    <property type="entry name" value="Mus7"/>
    <property type="match status" value="1"/>
</dbReference>
<feature type="compositionally biased region" description="Basic residues" evidence="1">
    <location>
        <begin position="229"/>
        <end position="241"/>
    </location>
</feature>
<dbReference type="JaponicusDB" id="SJAG_04971">
    <property type="gene designation" value="mus7"/>
</dbReference>
<dbReference type="GO" id="GO:0000724">
    <property type="term" value="P:double-strand break repair via homologous recombination"/>
    <property type="evidence" value="ECO:0000318"/>
    <property type="project" value="GO_Central"/>
</dbReference>
<dbReference type="GO" id="GO:0005634">
    <property type="term" value="C:nucleus"/>
    <property type="evidence" value="ECO:0000318"/>
    <property type="project" value="GO_Central"/>
</dbReference>
<evidence type="ECO:0000256" key="1">
    <source>
        <dbReference type="SAM" id="MobiDB-lite"/>
    </source>
</evidence>
<gene>
    <name evidence="3" type="primary">mus7</name>
    <name evidence="2" type="ORF">SJAG_04971</name>
</gene>
<proteinExistence type="predicted"/>
<dbReference type="EMBL" id="KE651167">
    <property type="protein sequence ID" value="EEB09745.1"/>
    <property type="molecule type" value="Genomic_DNA"/>
</dbReference>
<accession>B6K891</accession>
<dbReference type="PANTHER" id="PTHR28122:SF1">
    <property type="entry name" value="E3 UBIQUITIN-PROTEIN LIGASE SUBSTRATE RECEPTOR MMS22"/>
    <property type="match status" value="1"/>
</dbReference>
<dbReference type="GeneID" id="7047449"/>
<dbReference type="GO" id="GO:0031297">
    <property type="term" value="P:replication fork processing"/>
    <property type="evidence" value="ECO:0000318"/>
    <property type="project" value="GO_Central"/>
</dbReference>
<dbReference type="GO" id="GO:0035361">
    <property type="term" value="C:Cul8-RING ubiquitin ligase complex"/>
    <property type="evidence" value="ECO:0000318"/>
    <property type="project" value="GO_Central"/>
</dbReference>
<feature type="region of interest" description="Disordered" evidence="1">
    <location>
        <begin position="219"/>
        <end position="241"/>
    </location>
</feature>
<keyword evidence="4" id="KW-1185">Reference proteome</keyword>
<dbReference type="Proteomes" id="UP000001744">
    <property type="component" value="Unassembled WGS sequence"/>
</dbReference>
<organism evidence="2 4">
    <name type="scientific">Schizosaccharomyces japonicus (strain yFS275 / FY16936)</name>
    <name type="common">Fission yeast</name>
    <dbReference type="NCBI Taxonomy" id="402676"/>
    <lineage>
        <taxon>Eukaryota</taxon>
        <taxon>Fungi</taxon>
        <taxon>Dikarya</taxon>
        <taxon>Ascomycota</taxon>
        <taxon>Taphrinomycotina</taxon>
        <taxon>Schizosaccharomycetes</taxon>
        <taxon>Schizosaccharomycetales</taxon>
        <taxon>Schizosaccharomycetaceae</taxon>
        <taxon>Schizosaccharomyces</taxon>
    </lineage>
</organism>
<feature type="region of interest" description="Disordered" evidence="1">
    <location>
        <begin position="151"/>
        <end position="171"/>
    </location>
</feature>
<dbReference type="OrthoDB" id="2386201at2759"/>
<dbReference type="OMA" id="GDILQYC"/>
<dbReference type="eggNOG" id="ENOG502QSDS">
    <property type="taxonomic scope" value="Eukaryota"/>
</dbReference>
<sequence length="1889" mass="216007">MNELLLTSSVSDSHISSREWTNSSLDSVKEDNRSVSVVCLSVNDAAVEGIGSTSLSKTDVIHGLHVTNSTVLQKPDQDTSGDNAFDKLVDSLRLLNESDSDSLSEDLHESIMRHINPTTNQNNKSAPSAIVPPAEKEQNLIAIDIPNAESEARSSYAQRHQFRPRRPEQQRPYTFDYLKHKMEFSRLGLQPIVVPHGSIEPQNATNKHKHVKLFSRKTHKAVTHDSHVHVPRKAQSHHRTRRIILSDEDDAAVMHNSDSSHSSDTAASSSSDQENVQSQDQFTTLKRKLRGVLPPSFLTVAAKKTVNENNDRRYERTPSNTICSTLTSKPAKGVARRKLGHHNSISIPINIDSSSSEETIETASFSVVSGSEYAETPSVDFKDDWSENDPVDDLWVKRNASTRSLPVARASPNTLPRKKRKVSRISRFPRINLVTVADNYVRESGIKAPKFLRLAARSSRFHGKRRSKQTPVGKVFLFASTIDQADVDNVLKKWKSGSHPALHLHASRQLSDASLPRFRRAKIAKPEVPQKQNIPRDIAGPALPQRSVVRDSLLQKKQTKLHDRSEVFGVLESLLTASSSTTNEHLKEGETTCNRETITFHPGQLLSKSEPKASHRRRKIIAKHHTLSLFSAFKKSESHNVERQVTLPKLWSRGTNWSTTFNIIPIQNGISLPADSFIRQGGLAAILKNDLSLHPLRSVTCFSTFFSITHPLESTIESAKSCLVMILDNLPSVTTQQIRDLYTLLGFLTAIVLYVQSESLHLQVISTIISEMTLAFDRVVTISCTINSEQTEVMYVILVFYLILCYQVDKNETHYATRFRPLARDLVAKLIENDQDSLAECYRFVRGTSEKSFMDTLLLEVWIVIRLIVTNTTNDMFSFWDIVNSILEIAETDNKDVIFHLEKKWCTIITLIPMLQFSLNGQAESPKGNENWDMVVKLCRQTLELYAKRKESGLDPKYMRTVFLRVHMLVSEWKWFHANLVLALFFDFFSRRRFINLSSENTFDLTPDFPRFIQRLDQNLPLSISPLDTCFVIFLKTVVLTINGLKMDNSNVLQIRRLISRLQPLHFRQYPRDKPFTMLDFMSLLHIHSLLISLFWASPKECQFSIKRIHDSVVFENSHVKARLISLKSWSHLMRFIMRCSDRDQLKQCIDWYDRLLETSLNEYNELLHVNPRDTHSMFEEKLFVYSKKQVEKSIIFCYYCVQDLIPNVTEYLHSTISLLTEKNTKLVLQSTNSLPVSVIDACIAFLLKFFHYQLNCSIPKIAKLIDNSAISSQDSFFQNDEMADEELYLEQEKLERISEIAFFLRDNVTPYIYQTLSDWVGTDNPEEISRDSLLQLMECMVTSASITVEAGIRSWSFYVDYGSESWERIRSTRLKRQFTVDFYTLLAATNSSFLREQHEKLLNVWFESLGSLIEPRGAQLTELLLNHDGQNELLHNLPIAKRGDKAIYTVEEHEFKQLQPTILTTVFSNMSSLYEKSLREATKQNSNFLQRTFAQYLTSLLSTMQNEYEDLLHSGQERSVFIKASQRIIGDILQYCSTFANEKVLPPLRFFLDATKFPQPPERLKYSASRLCAYARKGLNTYAGQQSLIGFIKANCDVALIDDREQDFVILVRLAMGDNSSTPSCVQWDTQVSELRNFILIEVLGSYLTDSVSVMPHYARLIIKAMAHTYSTFCSMRFISGLGSYFLKEVWSISPFIVQSIDRLVYRNRGLAGQMLMLAASIVSVTLSLPRLPFSNKILQLYANICRDFWLELAWSIKGIDRPPEVRPNATSSQSVPSNAMLVRKQCLSDWIFTSSGYRHRTRQKILLDVKENEQEESFWEGITQLSFQFLNSEPTFLDPEFAFFKQSLRTFKLNNIEAVSAFVTRSLKLFGLSWLLCDTTTLDDCIL</sequence>
<feature type="compositionally biased region" description="Low complexity" evidence="1">
    <location>
        <begin position="257"/>
        <end position="272"/>
    </location>
</feature>
<dbReference type="HOGENOM" id="CLU_236057_0_0_1"/>
<name>B6K891_SCHJY</name>
<dbReference type="PANTHER" id="PTHR28122">
    <property type="entry name" value="E3 UBIQUITIN-PROTEIN LIGASE SUBSTRATE RECEPTOR MMS22"/>
    <property type="match status" value="1"/>
</dbReference>
<dbReference type="STRING" id="402676.B6K891"/>
<dbReference type="VEuPathDB" id="FungiDB:SJAG_04971"/>
<evidence type="ECO:0000313" key="4">
    <source>
        <dbReference type="Proteomes" id="UP000001744"/>
    </source>
</evidence>
<protein>
    <submittedName>
        <fullName evidence="2">DNA repair protein Mus7/Mms22</fullName>
    </submittedName>
</protein>
<dbReference type="InterPro" id="IPR019021">
    <property type="entry name" value="Mms22"/>
</dbReference>
<evidence type="ECO:0000313" key="3">
    <source>
        <dbReference type="JaponicusDB" id="SJAG_04971"/>
    </source>
</evidence>
<dbReference type="RefSeq" id="XP_002176038.1">
    <property type="nucleotide sequence ID" value="XM_002176002.2"/>
</dbReference>
<evidence type="ECO:0000313" key="2">
    <source>
        <dbReference type="EMBL" id="EEB09745.1"/>
    </source>
</evidence>